<evidence type="ECO:0000313" key="1">
    <source>
        <dbReference type="EMBL" id="MFC4244990.1"/>
    </source>
</evidence>
<reference evidence="2" key="1">
    <citation type="journal article" date="2019" name="Int. J. Syst. Evol. Microbiol.">
        <title>The Global Catalogue of Microorganisms (GCM) 10K type strain sequencing project: providing services to taxonomists for standard genome sequencing and annotation.</title>
        <authorList>
            <consortium name="The Broad Institute Genomics Platform"/>
            <consortium name="The Broad Institute Genome Sequencing Center for Infectious Disease"/>
            <person name="Wu L."/>
            <person name="Ma J."/>
        </authorList>
    </citation>
    <scope>NUCLEOTIDE SEQUENCE [LARGE SCALE GENOMIC DNA]</scope>
    <source>
        <strain evidence="2">CGMCC 1.10363</strain>
    </source>
</reference>
<dbReference type="Pfam" id="PF19876">
    <property type="entry name" value="DUF6349"/>
    <property type="match status" value="1"/>
</dbReference>
<organism evidence="1 2">
    <name type="scientific">Gryllotalpicola reticulitermitis</name>
    <dbReference type="NCBI Taxonomy" id="1184153"/>
    <lineage>
        <taxon>Bacteria</taxon>
        <taxon>Bacillati</taxon>
        <taxon>Actinomycetota</taxon>
        <taxon>Actinomycetes</taxon>
        <taxon>Micrococcales</taxon>
        <taxon>Microbacteriaceae</taxon>
        <taxon>Gryllotalpicola</taxon>
    </lineage>
</organism>
<dbReference type="InterPro" id="IPR045930">
    <property type="entry name" value="DUF6349"/>
</dbReference>
<dbReference type="RefSeq" id="WP_390231532.1">
    <property type="nucleotide sequence ID" value="NZ_JBHSCN010000017.1"/>
</dbReference>
<keyword evidence="2" id="KW-1185">Reference proteome</keyword>
<dbReference type="Proteomes" id="UP001595900">
    <property type="component" value="Unassembled WGS sequence"/>
</dbReference>
<evidence type="ECO:0000313" key="2">
    <source>
        <dbReference type="Proteomes" id="UP001595900"/>
    </source>
</evidence>
<dbReference type="EMBL" id="JBHSCN010000017">
    <property type="protein sequence ID" value="MFC4244990.1"/>
    <property type="molecule type" value="Genomic_DNA"/>
</dbReference>
<name>A0ABV8Q9L9_9MICO</name>
<accession>A0ABV8Q9L9</accession>
<comment type="caution">
    <text evidence="1">The sequence shown here is derived from an EMBL/GenBank/DDBJ whole genome shotgun (WGS) entry which is preliminary data.</text>
</comment>
<protein>
    <submittedName>
        <fullName evidence="1">DUF6349 family protein</fullName>
    </submittedName>
</protein>
<gene>
    <name evidence="1" type="ORF">ACFOYW_16600</name>
</gene>
<proteinExistence type="predicted"/>
<sequence>MTRRNAPDEQLAFDIDALIHEADVRTAPAWEGAPLHFTTAYWTPEQLTAAFDRWTFEHGRFDSLRTSHMWHPAVTMEHANANTTGHDLRVFSVDLRCHHYRERCSCMGDLLYRAICHNCAWHHDGTESQIVAAWHDHAWPGWRELPIIPITIAKTDDQNRPTTKCLEWITEHYPTDWQTSGAPVITERVPHGTRSVPGRSPWSGFDLSHTLLNCNPN</sequence>